<feature type="region of interest" description="Disordered" evidence="22">
    <location>
        <begin position="1470"/>
        <end position="1528"/>
    </location>
</feature>
<dbReference type="InterPro" id="IPR049022">
    <property type="entry name" value="AMG1_III"/>
</dbReference>
<keyword evidence="21" id="KW-0175">Coiled coil</keyword>
<feature type="compositionally biased region" description="Polar residues" evidence="22">
    <location>
        <begin position="1470"/>
        <end position="1488"/>
    </location>
</feature>
<evidence type="ECO:0000256" key="2">
    <source>
        <dbReference type="ARBA" id="ARBA00001946"/>
    </source>
</evidence>
<feature type="domain" description="Alpha-D-phosphohexomutase alpha/beta/alpha" evidence="24">
    <location>
        <begin position="127"/>
        <end position="192"/>
    </location>
</feature>
<dbReference type="SUPFAM" id="SSF53738">
    <property type="entry name" value="Phosphoglucomutase, first 3 domains"/>
    <property type="match status" value="3"/>
</dbReference>
<dbReference type="Pfam" id="PF00153">
    <property type="entry name" value="Mito_carr"/>
    <property type="match status" value="2"/>
</dbReference>
<name>A0A7R8W2V1_9CRUS</name>
<gene>
    <name evidence="27" type="ORF">CTOB1V02_LOCUS673</name>
</gene>
<dbReference type="InterPro" id="IPR016066">
    <property type="entry name" value="A-D-PHexomutase_CS"/>
</dbReference>
<feature type="domain" description="Phosphoacetylglucosamine mutase AMG1" evidence="25">
    <location>
        <begin position="323"/>
        <end position="454"/>
    </location>
</feature>
<evidence type="ECO:0000256" key="13">
    <source>
        <dbReference type="ARBA" id="ARBA00023136"/>
    </source>
</evidence>
<evidence type="ECO:0000259" key="23">
    <source>
        <dbReference type="Pfam" id="PF00408"/>
    </source>
</evidence>
<comment type="subcellular location">
    <subcellularLocation>
        <location evidence="3">Membrane</location>
        <topology evidence="3">Multi-pass membrane protein</topology>
    </subcellularLocation>
</comment>
<dbReference type="InterPro" id="IPR005844">
    <property type="entry name" value="A-D-PHexomutase_a/b/a-I"/>
</dbReference>
<proteinExistence type="inferred from homology"/>
<dbReference type="EMBL" id="OB660090">
    <property type="protein sequence ID" value="CAD7222672.1"/>
    <property type="molecule type" value="Genomic_DNA"/>
</dbReference>
<keyword evidence="13" id="KW-0472">Membrane</keyword>
<dbReference type="InterPro" id="IPR005843">
    <property type="entry name" value="A-D-PHexomutase_C"/>
</dbReference>
<keyword evidence="9" id="KW-0812">Transmembrane</keyword>
<evidence type="ECO:0000256" key="6">
    <source>
        <dbReference type="ARBA" id="ARBA00010231"/>
    </source>
</evidence>
<dbReference type="UniPathway" id="UPA00113">
    <property type="reaction ID" value="UER00530"/>
</dbReference>
<dbReference type="GO" id="GO:0016020">
    <property type="term" value="C:membrane"/>
    <property type="evidence" value="ECO:0007669"/>
    <property type="project" value="UniProtKB-SubCell"/>
</dbReference>
<dbReference type="Gene3D" id="3.30.310.50">
    <property type="entry name" value="Alpha-D-phosphohexomutase, C-terminal domain"/>
    <property type="match status" value="1"/>
</dbReference>
<evidence type="ECO:0000313" key="27">
    <source>
        <dbReference type="EMBL" id="CAD7222672.1"/>
    </source>
</evidence>
<evidence type="ECO:0000259" key="25">
    <source>
        <dbReference type="Pfam" id="PF21404"/>
    </source>
</evidence>
<evidence type="ECO:0000256" key="22">
    <source>
        <dbReference type="SAM" id="MobiDB-lite"/>
    </source>
</evidence>
<evidence type="ECO:0000256" key="19">
    <source>
        <dbReference type="ARBA" id="ARBA00070218"/>
    </source>
</evidence>
<feature type="region of interest" description="Disordered" evidence="22">
    <location>
        <begin position="1577"/>
        <end position="1616"/>
    </location>
</feature>
<dbReference type="InterPro" id="IPR036900">
    <property type="entry name" value="A-D-PHexomutase_C_sf"/>
</dbReference>
<feature type="coiled-coil region" evidence="21">
    <location>
        <begin position="852"/>
        <end position="907"/>
    </location>
</feature>
<dbReference type="CDD" id="cd03086">
    <property type="entry name" value="PGM3"/>
    <property type="match status" value="1"/>
</dbReference>
<dbReference type="InterPro" id="IPR018108">
    <property type="entry name" value="MCP_transmembrane"/>
</dbReference>
<feature type="domain" description="Phosphoacetylglucosamine mutase AMG1" evidence="26">
    <location>
        <begin position="200"/>
        <end position="309"/>
    </location>
</feature>
<sequence length="1638" mass="183308">MGIYDEAVRRGEIDHPRDPKLFDSPITYGTAGFRMKATIMDSVMYRMGILACFRSCFTNGTVGVMITASHNPIEDNGVKLIEPNGFRMGSGKQPPPPTCKSGEMLPTDWEKIGTKLTNVSDGKLLMEVLDEIGSAVGYQPGIPSVVIGRDTRPSGPAMLKAVKDGVEAMQGKVRDLGILTTPQMHYLVWHINNSTDPASCVPTTMDYFRPICSAFRSVFPNLKGASRYTADLVVDCAHGVGGQETKLLAKELDGLLCITVANDGSIPNRLNKECGSDFVKTKTIIPVGLEDIPIGTRCCSLDGDADRIVYFYLREDNQFCLLDGDRIACLFAMYIKELLEEAGLDVKLGVIQTAYSNGASTDYVKEVLGLPVSCVKTGVKHLHHEAVMNYDIGVYFEANGHGTITVSDTVRKALEGRTTQAAKKLQGILAFMNHCIGDALTDILLVELILASKDMNHIDWTELYKDRPNRLAKLKVKDRRVVTTTDAERKAVTPEALQPAVDALVAKYPKSRAFVRPSGTEDVVRIYVEAANDGDCETLCQEVTRVTYDICGGGLLLHNVSREGENSVESASSEDLTWEVDLIEVTDEKPAPDNYFLFYFLCGISGMISCSVTHVALVALDGIKCRLQVDPSKYQTVVHSLRIIVSEEGLKGLFRGWVPTMIGYGMQGFVKFGLYEILKGFLIPGGLQDVHVVTLIYFVSSAIAEFFADILLAPMEATKIHMQTDDEINEEERSSSMADVIEKILKAEGPRGLYKGLPALWLRQIPYTMMKFASFERIARPESNTKGSGPRGESPYSADSLLNGSYSEQSTVVPHFSNDKELQIFELQSQLSAKTSKITEIQKENQSLHESSARQSSIISSLKNRIQELEEKNASLAELQCKDEASLSTLRRENRMLIDRITDLESRLRGSISDLGESERQGDATKRRFEEICQRVKSALNLDHSTFYSEGELCSRITDLVHENKDLSYKVSSCKEAVERAEAEARESRETIARLISELEQDQRQSATQLAAIEKIKMERDSINQSKQDLEKRARELQDRLHSITQAWQDSNTSSHFKDLRIQALEEKLRIQGLASTQQEQEYRNFRESLAMLLNASSSEPSVPPTNETIKAKIKDILIRKKEADDNNGAFREQLCELSEKLAKQSRLLEDADMKMKTAEEAVASAEQRTRQASDDLATIDLLRDKLHREQEMYHRLTRRLATAMKIDDVSTDGLNLELNAETLCARADQLAKLEGDKVHDKTVQCHQLQQKLRSLRDQLEKKDLQVDLIKRRMTALEDNSKAYSSLQKEVDHANFKAHKYSRQVEKLQTQLNESTAQISHMKAQVAQVAELKLKLSERERESALLHHRVLDLEREESRHRRKMTALKEAARSKGQWVEEEKRLSDNAIEVLSADLAATKQALSDTSRRERQLLDFRGMIAKIIGMDVASLSVPDYEVIAQLEKLVAAHREYNLVSQKYCNTAASSFISQNHSSESPLNQGSRSQSQSPKKHRSQVHSPNRGSRVRFSTESSDPNLDCTAEQESQGVPDLFKVANDDVSHDDDDSGEAAKKSLNRVTAHEGGESILKLPERDYVIRRSTTQTERRPETSRKVYASSSERNIRIPVPTDTNSDFSDSDIEEFSVDIKSPKKYIRSNPAH</sequence>
<dbReference type="PANTHER" id="PTHR45955">
    <property type="entry name" value="PHOSPHOACETYLGLUCOSAMINE MUTASE"/>
    <property type="match status" value="1"/>
</dbReference>
<evidence type="ECO:0000259" key="26">
    <source>
        <dbReference type="Pfam" id="PF21405"/>
    </source>
</evidence>
<evidence type="ECO:0000256" key="4">
    <source>
        <dbReference type="ARBA" id="ARBA00004865"/>
    </source>
</evidence>
<dbReference type="FunFam" id="3.30.310.50:FF:000003">
    <property type="entry name" value="Phosphoacetylglucosamine mutase"/>
    <property type="match status" value="1"/>
</dbReference>
<comment type="function">
    <text evidence="18">Catalyzes the conversion of GlcNAc-6-P into GlcNAc-1-P during the synthesis of uridine diphosphate/UDP-GlcNAc, a sugar nucleotide critical to multiple glycosylation pathways including protein N- and O-glycosylation.</text>
</comment>
<evidence type="ECO:0000256" key="7">
    <source>
        <dbReference type="ARBA" id="ARBA00012731"/>
    </source>
</evidence>
<dbReference type="FunFam" id="3.40.120.10:FF:000013">
    <property type="entry name" value="Phosphoacetylglucosamine mutase"/>
    <property type="match status" value="1"/>
</dbReference>
<evidence type="ECO:0000256" key="15">
    <source>
        <dbReference type="ARBA" id="ARBA00023277"/>
    </source>
</evidence>
<comment type="cofactor">
    <cofactor evidence="2">
        <name>Mg(2+)</name>
        <dbReference type="ChEBI" id="CHEBI:18420"/>
    </cofactor>
</comment>
<dbReference type="PROSITE" id="PS00710">
    <property type="entry name" value="PGM_PMM"/>
    <property type="match status" value="1"/>
</dbReference>
<evidence type="ECO:0000256" key="3">
    <source>
        <dbReference type="ARBA" id="ARBA00004141"/>
    </source>
</evidence>
<evidence type="ECO:0000256" key="14">
    <source>
        <dbReference type="ARBA" id="ARBA00023235"/>
    </source>
</evidence>
<dbReference type="PANTHER" id="PTHR45955:SF1">
    <property type="entry name" value="PHOSPHOACETYLGLUCOSAMINE MUTASE"/>
    <property type="match status" value="1"/>
</dbReference>
<dbReference type="Gene3D" id="1.50.40.10">
    <property type="entry name" value="Mitochondrial carrier domain"/>
    <property type="match status" value="1"/>
</dbReference>
<dbReference type="Pfam" id="PF00408">
    <property type="entry name" value="PGM_PMM_IV"/>
    <property type="match status" value="1"/>
</dbReference>
<dbReference type="Pfam" id="PF21404">
    <property type="entry name" value="AMG1_III"/>
    <property type="match status" value="1"/>
</dbReference>
<dbReference type="GO" id="GO:0005975">
    <property type="term" value="P:carbohydrate metabolic process"/>
    <property type="evidence" value="ECO:0007669"/>
    <property type="project" value="InterPro"/>
</dbReference>
<evidence type="ECO:0000259" key="24">
    <source>
        <dbReference type="Pfam" id="PF02878"/>
    </source>
</evidence>
<evidence type="ECO:0000256" key="5">
    <source>
        <dbReference type="ARBA" id="ARBA00006375"/>
    </source>
</evidence>
<keyword evidence="15" id="KW-0119">Carbohydrate metabolism</keyword>
<keyword evidence="12" id="KW-0007">Acetylation</keyword>
<evidence type="ECO:0000256" key="21">
    <source>
        <dbReference type="SAM" id="Coils"/>
    </source>
</evidence>
<comment type="catalytic activity">
    <reaction evidence="1">
        <text>N-acetyl-alpha-D-glucosamine 1-phosphate = N-acetyl-D-glucosamine 6-phosphate</text>
        <dbReference type="Rhea" id="RHEA:23804"/>
        <dbReference type="ChEBI" id="CHEBI:57513"/>
        <dbReference type="ChEBI" id="CHEBI:57776"/>
        <dbReference type="EC" id="5.4.2.3"/>
    </reaction>
</comment>
<dbReference type="Gene3D" id="3.40.120.10">
    <property type="entry name" value="Alpha-D-Glucose-1,6-Bisphosphate, subunit A, domain 3"/>
    <property type="match status" value="3"/>
</dbReference>
<evidence type="ECO:0000256" key="11">
    <source>
        <dbReference type="ARBA" id="ARBA00022842"/>
    </source>
</evidence>
<feature type="region of interest" description="Disordered" evidence="22">
    <location>
        <begin position="781"/>
        <end position="801"/>
    </location>
</feature>
<evidence type="ECO:0000256" key="20">
    <source>
        <dbReference type="ARBA" id="ARBA00081059"/>
    </source>
</evidence>
<dbReference type="InterPro" id="IPR023395">
    <property type="entry name" value="MCP_dom_sf"/>
</dbReference>
<comment type="similarity">
    <text evidence="5">Belongs to the mitochondrial carrier (TC 2.A.29) family.</text>
</comment>
<organism evidence="27">
    <name type="scientific">Cyprideis torosa</name>
    <dbReference type="NCBI Taxonomy" id="163714"/>
    <lineage>
        <taxon>Eukaryota</taxon>
        <taxon>Metazoa</taxon>
        <taxon>Ecdysozoa</taxon>
        <taxon>Arthropoda</taxon>
        <taxon>Crustacea</taxon>
        <taxon>Oligostraca</taxon>
        <taxon>Ostracoda</taxon>
        <taxon>Podocopa</taxon>
        <taxon>Podocopida</taxon>
        <taxon>Cytherocopina</taxon>
        <taxon>Cytheroidea</taxon>
        <taxon>Cytherideidae</taxon>
        <taxon>Cyprideis</taxon>
    </lineage>
</organism>
<dbReference type="FunFam" id="3.40.120.10:FF:000015">
    <property type="entry name" value="Phosphoacetylglucosamine mutase"/>
    <property type="match status" value="1"/>
</dbReference>
<comment type="pathway">
    <text evidence="4">Nucleotide-sugar biosynthesis; UDP-N-acetyl-alpha-D-glucosamine biosynthesis; N-acetyl-alpha-D-glucosamine 1-phosphate from alpha-D-glucosamine 6-phosphate (route I): step 2/2.</text>
</comment>
<feature type="coiled-coil region" evidence="21">
    <location>
        <begin position="1142"/>
        <end position="1200"/>
    </location>
</feature>
<evidence type="ECO:0000256" key="1">
    <source>
        <dbReference type="ARBA" id="ARBA00000558"/>
    </source>
</evidence>
<dbReference type="Pfam" id="PF02878">
    <property type="entry name" value="PGM_PMM_I"/>
    <property type="match status" value="2"/>
</dbReference>
<dbReference type="GO" id="GO:0000287">
    <property type="term" value="F:magnesium ion binding"/>
    <property type="evidence" value="ECO:0007669"/>
    <property type="project" value="InterPro"/>
</dbReference>
<dbReference type="SUPFAM" id="SSF55957">
    <property type="entry name" value="Phosphoglucomutase, C-terminal domain"/>
    <property type="match status" value="1"/>
</dbReference>
<dbReference type="PROSITE" id="PS50920">
    <property type="entry name" value="SOLCAR"/>
    <property type="match status" value="2"/>
</dbReference>
<dbReference type="OrthoDB" id="1928at2759"/>
<evidence type="ECO:0000256" key="17">
    <source>
        <dbReference type="ARBA" id="ARBA00032065"/>
    </source>
</evidence>
<feature type="domain" description="Alpha-D-phosphohexomutase alpha/beta/alpha" evidence="24">
    <location>
        <begin position="60"/>
        <end position="89"/>
    </location>
</feature>
<dbReference type="Pfam" id="PF21405">
    <property type="entry name" value="AMG1_II"/>
    <property type="match status" value="1"/>
</dbReference>
<dbReference type="InterPro" id="IPR016055">
    <property type="entry name" value="A-D-PHexomutase_a/b/a-I/II/III"/>
</dbReference>
<comment type="similarity">
    <text evidence="6">Belongs to the phosphohexose mutase family.</text>
</comment>
<evidence type="ECO:0000256" key="9">
    <source>
        <dbReference type="ARBA" id="ARBA00022692"/>
    </source>
</evidence>
<keyword evidence="11" id="KW-0460">Magnesium</keyword>
<keyword evidence="14" id="KW-0413">Isomerase</keyword>
<feature type="domain" description="Alpha-D-phosphohexomutase C-terminal" evidence="23">
    <location>
        <begin position="473"/>
        <end position="544"/>
    </location>
</feature>
<evidence type="ECO:0000256" key="12">
    <source>
        <dbReference type="ARBA" id="ARBA00022990"/>
    </source>
</evidence>
<evidence type="ECO:0000256" key="18">
    <source>
        <dbReference type="ARBA" id="ARBA00060228"/>
    </source>
</evidence>
<dbReference type="EC" id="5.4.2.3" evidence="7"/>
<dbReference type="SUPFAM" id="SSF103506">
    <property type="entry name" value="Mitochondrial carrier"/>
    <property type="match status" value="1"/>
</dbReference>
<dbReference type="GO" id="GO:0004610">
    <property type="term" value="F:phosphoacetylglucosamine mutase activity"/>
    <property type="evidence" value="ECO:0007669"/>
    <property type="project" value="UniProtKB-EC"/>
</dbReference>
<dbReference type="GO" id="GO:0006048">
    <property type="term" value="P:UDP-N-acetylglucosamine biosynthetic process"/>
    <property type="evidence" value="ECO:0007669"/>
    <property type="project" value="UniProtKB-UniPathway"/>
</dbReference>
<accession>A0A7R8W2V1</accession>
<dbReference type="InterPro" id="IPR049023">
    <property type="entry name" value="AMG1_II"/>
</dbReference>
<keyword evidence="10" id="KW-0479">Metal-binding</keyword>
<dbReference type="InterPro" id="IPR016657">
    <property type="entry name" value="PAGM"/>
</dbReference>
<feature type="coiled-coil region" evidence="21">
    <location>
        <begin position="1239"/>
        <end position="1370"/>
    </location>
</feature>
<feature type="coiled-coil region" evidence="21">
    <location>
        <begin position="964"/>
        <end position="1047"/>
    </location>
</feature>
<evidence type="ECO:0000256" key="10">
    <source>
        <dbReference type="ARBA" id="ARBA00022723"/>
    </source>
</evidence>
<keyword evidence="8" id="KW-0597">Phosphoprotein</keyword>
<evidence type="ECO:0000256" key="8">
    <source>
        <dbReference type="ARBA" id="ARBA00022553"/>
    </source>
</evidence>
<feature type="compositionally biased region" description="Polar residues" evidence="22">
    <location>
        <begin position="1496"/>
        <end position="1514"/>
    </location>
</feature>
<protein>
    <recommendedName>
        <fullName evidence="19">Phosphoacetylglucosamine mutase</fullName>
        <ecNumber evidence="7">5.4.2.3</ecNumber>
    </recommendedName>
    <alternativeName>
        <fullName evidence="17">Acetylglucosamine phosphomutase</fullName>
    </alternativeName>
    <alternativeName>
        <fullName evidence="16">N-acetylglucosamine-phosphate mutase</fullName>
    </alternativeName>
    <alternativeName>
        <fullName evidence="20">Phosphoglucomutase-3</fullName>
    </alternativeName>
</protein>
<reference evidence="27" key="1">
    <citation type="submission" date="2020-11" db="EMBL/GenBank/DDBJ databases">
        <authorList>
            <person name="Tran Van P."/>
        </authorList>
    </citation>
    <scope>NUCLEOTIDE SEQUENCE</scope>
</reference>
<evidence type="ECO:0000256" key="16">
    <source>
        <dbReference type="ARBA" id="ARBA00031926"/>
    </source>
</evidence>